<comment type="function">
    <text evidence="8">Probably functions as a manganese efflux pump.</text>
</comment>
<comment type="caution">
    <text evidence="9">The sequence shown here is derived from an EMBL/GenBank/DDBJ whole genome shotgun (WGS) entry which is preliminary data.</text>
</comment>
<protein>
    <recommendedName>
        <fullName evidence="8">Putative manganese efflux pump MntP</fullName>
    </recommendedName>
</protein>
<feature type="transmembrane region" description="Helical" evidence="8">
    <location>
        <begin position="68"/>
        <end position="86"/>
    </location>
</feature>
<organism evidence="9 11">
    <name type="scientific">Clostridium thermobutyricum DSM 4928</name>
    <dbReference type="NCBI Taxonomy" id="1121339"/>
    <lineage>
        <taxon>Bacteria</taxon>
        <taxon>Bacillati</taxon>
        <taxon>Bacillota</taxon>
        <taxon>Clostridia</taxon>
        <taxon>Eubacteriales</taxon>
        <taxon>Clostridiaceae</taxon>
        <taxon>Clostridium</taxon>
    </lineage>
</organism>
<evidence type="ECO:0000256" key="3">
    <source>
        <dbReference type="ARBA" id="ARBA00022692"/>
    </source>
</evidence>
<evidence type="ECO:0000256" key="8">
    <source>
        <dbReference type="HAMAP-Rule" id="MF_01521"/>
    </source>
</evidence>
<comment type="similarity">
    <text evidence="8">Belongs to the MntP (TC 9.B.29) family.</text>
</comment>
<comment type="subcellular location">
    <subcellularLocation>
        <location evidence="8">Cell membrane</location>
        <topology evidence="8">Multi-pass membrane protein</topology>
    </subcellularLocation>
</comment>
<dbReference type="EMBL" id="LTAY01000092">
    <property type="protein sequence ID" value="OPX46177.1"/>
    <property type="molecule type" value="Genomic_DNA"/>
</dbReference>
<evidence type="ECO:0000313" key="11">
    <source>
        <dbReference type="Proteomes" id="UP000191448"/>
    </source>
</evidence>
<feature type="transmembrane region" description="Helical" evidence="8">
    <location>
        <begin position="163"/>
        <end position="182"/>
    </location>
</feature>
<evidence type="ECO:0000256" key="2">
    <source>
        <dbReference type="ARBA" id="ARBA00022475"/>
    </source>
</evidence>
<sequence>MGFLSIVLIGVGLAMDAFAVALAKGITFKKFNVSETVSMALTFGIFQGAMILIGRFIGGYFYSFIDKYNKIIVFLVFIILGIKMLIDCFKNDENEEEKVQQLNFKELLALGLATSIDALAVGITFATYKGNIISPPLIIGVVTFILSVIASILGYIMGKKIDGQWAEIIGAVILILLGIKVLF</sequence>
<dbReference type="Proteomes" id="UP000191448">
    <property type="component" value="Unassembled WGS sequence"/>
</dbReference>
<reference evidence="9 11" key="1">
    <citation type="submission" date="2016-02" db="EMBL/GenBank/DDBJ databases">
        <title>Genome sequence of Clostridium thermobutyricum DSM 4928.</title>
        <authorList>
            <person name="Poehlein A."/>
            <person name="Daniel R."/>
        </authorList>
    </citation>
    <scope>NUCLEOTIDE SEQUENCE [LARGE SCALE GENOMIC DNA]</scope>
    <source>
        <strain evidence="9 11">DSM 4928</strain>
    </source>
</reference>
<dbReference type="PANTHER" id="PTHR35529:SF1">
    <property type="entry name" value="MANGANESE EFFLUX PUMP MNTP-RELATED"/>
    <property type="match status" value="1"/>
</dbReference>
<keyword evidence="1 8" id="KW-0813">Transport</keyword>
<keyword evidence="4 8" id="KW-1133">Transmembrane helix</keyword>
<dbReference type="Pfam" id="PF02659">
    <property type="entry name" value="Mntp"/>
    <property type="match status" value="1"/>
</dbReference>
<proteinExistence type="inferred from homology"/>
<dbReference type="PANTHER" id="PTHR35529">
    <property type="entry name" value="MANGANESE EFFLUX PUMP MNTP-RELATED"/>
    <property type="match status" value="1"/>
</dbReference>
<dbReference type="InterPro" id="IPR022929">
    <property type="entry name" value="Put_MntP"/>
</dbReference>
<feature type="transmembrane region" description="Helical" evidence="8">
    <location>
        <begin position="137"/>
        <end position="157"/>
    </location>
</feature>
<feature type="transmembrane region" description="Helical" evidence="8">
    <location>
        <begin position="106"/>
        <end position="125"/>
    </location>
</feature>
<evidence type="ECO:0000256" key="7">
    <source>
        <dbReference type="ARBA" id="ARBA00023211"/>
    </source>
</evidence>
<dbReference type="RefSeq" id="WP_158082751.1">
    <property type="nucleotide sequence ID" value="NZ_LTAY01000092.1"/>
</dbReference>
<accession>A0A1V4SQB7</accession>
<dbReference type="HAMAP" id="MF_01521">
    <property type="entry name" value="MntP_pump"/>
    <property type="match status" value="1"/>
</dbReference>
<evidence type="ECO:0000313" key="10">
    <source>
        <dbReference type="EMBL" id="OPX46177.1"/>
    </source>
</evidence>
<dbReference type="GO" id="GO:0005384">
    <property type="term" value="F:manganese ion transmembrane transporter activity"/>
    <property type="evidence" value="ECO:0007669"/>
    <property type="project" value="UniProtKB-UniRule"/>
</dbReference>
<dbReference type="OrthoDB" id="9811590at2"/>
<feature type="transmembrane region" description="Helical" evidence="8">
    <location>
        <begin position="39"/>
        <end position="61"/>
    </location>
</feature>
<evidence type="ECO:0000256" key="4">
    <source>
        <dbReference type="ARBA" id="ARBA00022989"/>
    </source>
</evidence>
<evidence type="ECO:0000256" key="6">
    <source>
        <dbReference type="ARBA" id="ARBA00023136"/>
    </source>
</evidence>
<keyword evidence="6 8" id="KW-0472">Membrane</keyword>
<evidence type="ECO:0000313" key="9">
    <source>
        <dbReference type="EMBL" id="OPX46062.1"/>
    </source>
</evidence>
<dbReference type="InterPro" id="IPR003810">
    <property type="entry name" value="Mntp/YtaF"/>
</dbReference>
<keyword evidence="7 8" id="KW-0464">Manganese</keyword>
<dbReference type="EMBL" id="LTAY01000092">
    <property type="protein sequence ID" value="OPX46062.1"/>
    <property type="molecule type" value="Genomic_DNA"/>
</dbReference>
<gene>
    <name evidence="9" type="primary">mntP_2</name>
    <name evidence="8" type="synonym">mntP</name>
    <name evidence="10" type="synonym">mntP_3</name>
    <name evidence="9" type="ORF">CLTHE_28790</name>
    <name evidence="10" type="ORF">CLTHE_29940</name>
</gene>
<evidence type="ECO:0000256" key="5">
    <source>
        <dbReference type="ARBA" id="ARBA00023065"/>
    </source>
</evidence>
<dbReference type="GO" id="GO:0005886">
    <property type="term" value="C:plasma membrane"/>
    <property type="evidence" value="ECO:0007669"/>
    <property type="project" value="UniProtKB-SubCell"/>
</dbReference>
<name>A0A1V4SQB7_9CLOT</name>
<evidence type="ECO:0000256" key="1">
    <source>
        <dbReference type="ARBA" id="ARBA00022448"/>
    </source>
</evidence>
<keyword evidence="3 8" id="KW-0812">Transmembrane</keyword>
<keyword evidence="2 8" id="KW-1003">Cell membrane</keyword>
<dbReference type="AlphaFoldDB" id="A0A1V4SQB7"/>
<keyword evidence="5 8" id="KW-0406">Ion transport</keyword>